<feature type="transmembrane region" description="Helical" evidence="6">
    <location>
        <begin position="206"/>
        <end position="226"/>
    </location>
</feature>
<feature type="transmembrane region" description="Helical" evidence="6">
    <location>
        <begin position="415"/>
        <end position="434"/>
    </location>
</feature>
<dbReference type="InterPro" id="IPR002797">
    <property type="entry name" value="Polysacc_synth"/>
</dbReference>
<feature type="transmembrane region" description="Helical" evidence="6">
    <location>
        <begin position="42"/>
        <end position="64"/>
    </location>
</feature>
<dbReference type="AlphaFoldDB" id="A0A0I9S2P8"/>
<feature type="transmembrane region" description="Helical" evidence="6">
    <location>
        <begin position="85"/>
        <end position="104"/>
    </location>
</feature>
<reference evidence="7" key="2">
    <citation type="submission" date="2014-07" db="EMBL/GenBank/DDBJ databases">
        <title>Genetics and epidemiology of antimicrobial resistance in B. fragilis group.</title>
        <authorList>
            <person name="Sydenham T.V."/>
            <person name="Hasman H."/>
            <person name="Kemp M."/>
            <person name="Justesen U.S."/>
        </authorList>
    </citation>
    <scope>NUCLEOTIDE SEQUENCE [LARGE SCALE GENOMIC DNA]</scope>
    <source>
        <strain evidence="7">DCMOUH0018B</strain>
    </source>
</reference>
<dbReference type="PANTHER" id="PTHR30250">
    <property type="entry name" value="PST FAMILY PREDICTED COLANIC ACID TRANSPORTER"/>
    <property type="match status" value="1"/>
</dbReference>
<feature type="transmembrane region" description="Helical" evidence="6">
    <location>
        <begin position="9"/>
        <end position="30"/>
    </location>
</feature>
<feature type="transmembrane region" description="Helical" evidence="6">
    <location>
        <begin position="116"/>
        <end position="137"/>
    </location>
</feature>
<dbReference type="EMBL" id="JMZZ02000105">
    <property type="protein sequence ID" value="KFX75123.1"/>
    <property type="molecule type" value="Genomic_DNA"/>
</dbReference>
<reference evidence="7" key="1">
    <citation type="book" date="2014" name="THE 24TH EUROPEAN CONGRESS OF CLINICAL MICROBIOLOGY AND INFECTIOUS DISEASES" publisher="ECCMID 2014" city="Barcelona, Spain">
        <title>Identification of resistance genes in three multidrug-resistant Bacteroides fragilis isolates by whole genome sequencing.</title>
        <editorList>
            <person name="Unknown"/>
            <person name="A."/>
        </editorList>
        <authorList>
            <person name="Sydenham T.V."/>
            <person name="Hasman H."/>
            <person name="Wang M."/>
            <person name="Soki J."/>
            <person name="Nagy E."/>
            <person name="Justesen U.S."/>
        </authorList>
    </citation>
    <scope>NUCLEOTIDE SEQUENCE</scope>
    <source>
        <strain evidence="7">DCMOUH0018B</strain>
    </source>
</reference>
<keyword evidence="2" id="KW-1003">Cell membrane</keyword>
<comment type="subcellular location">
    <subcellularLocation>
        <location evidence="1">Cell membrane</location>
        <topology evidence="1">Multi-pass membrane protein</topology>
    </subcellularLocation>
</comment>
<organism evidence="7">
    <name type="scientific">Bacteroides fragilis</name>
    <dbReference type="NCBI Taxonomy" id="817"/>
    <lineage>
        <taxon>Bacteria</taxon>
        <taxon>Pseudomonadati</taxon>
        <taxon>Bacteroidota</taxon>
        <taxon>Bacteroidia</taxon>
        <taxon>Bacteroidales</taxon>
        <taxon>Bacteroidaceae</taxon>
        <taxon>Bacteroides</taxon>
    </lineage>
</organism>
<dbReference type="CDD" id="cd13128">
    <property type="entry name" value="MATE_Wzx_like"/>
    <property type="match status" value="1"/>
</dbReference>
<dbReference type="PANTHER" id="PTHR30250:SF11">
    <property type="entry name" value="O-ANTIGEN TRANSPORTER-RELATED"/>
    <property type="match status" value="1"/>
</dbReference>
<dbReference type="GO" id="GO:0005886">
    <property type="term" value="C:plasma membrane"/>
    <property type="evidence" value="ECO:0007669"/>
    <property type="project" value="UniProtKB-SubCell"/>
</dbReference>
<keyword evidence="5 6" id="KW-0472">Membrane</keyword>
<sequence>MATNIKSNLIYSVLGVFCQIIFPLVTYPYVTRILGLANLGEYNFYTSTVAFVTLFSGFGISLFGTKEIGKYRNNKEKYSQVFVELFTLNFMMCVLAYLLLFGLASFSTSYQNSKLLAVTSIMILGNTIGAEYLFVALEKQKYLLIRNVLFKAVSVICIFIFVKNENDLMLYAVISVISTVGLSITNIFNYRAEIAWRSINFKKIRLCIYIIPLSQVFLMDWLIHYYGMMDITLLGNIDSVESVGYYSTASKIYALTYSVLASTAIPLLPRAAYYIENGEFVIYKKMIQKCYDIYLLIIVFCSFILFYFSKDIICLIAGQEFAPASLTLRLFAFTLFFSSFCNFFIFQILYPYNKTKIVLIAQVLSIVINIALNLVLVPQYSYNGSAAAFLLSYLIMFAIMMVYGRFVMPKFSGKLDFLKELVGIAICFAISYMLNKMGLYFIFSIVFCSIFFIVVQLGFKNNTIMYLKDIVVNKLIKILE</sequence>
<feature type="transmembrane region" description="Helical" evidence="6">
    <location>
        <begin position="382"/>
        <end position="403"/>
    </location>
</feature>
<feature type="transmembrane region" description="Helical" evidence="6">
    <location>
        <begin position="357"/>
        <end position="376"/>
    </location>
</feature>
<proteinExistence type="predicted"/>
<feature type="transmembrane region" description="Helical" evidence="6">
    <location>
        <begin position="293"/>
        <end position="318"/>
    </location>
</feature>
<feature type="transmembrane region" description="Helical" evidence="6">
    <location>
        <begin position="440"/>
        <end position="459"/>
    </location>
</feature>
<accession>A0A0I9S2P8</accession>
<dbReference type="RefSeq" id="WP_032542484.1">
    <property type="nucleotide sequence ID" value="NZ_CAEUHN010000018.1"/>
</dbReference>
<keyword evidence="4 6" id="KW-1133">Transmembrane helix</keyword>
<keyword evidence="3 6" id="KW-0812">Transmembrane</keyword>
<evidence type="ECO:0000256" key="1">
    <source>
        <dbReference type="ARBA" id="ARBA00004651"/>
    </source>
</evidence>
<comment type="caution">
    <text evidence="7">The sequence shown here is derived from an EMBL/GenBank/DDBJ whole genome shotgun (WGS) entry which is preliminary data.</text>
</comment>
<feature type="transmembrane region" description="Helical" evidence="6">
    <location>
        <begin position="144"/>
        <end position="162"/>
    </location>
</feature>
<evidence type="ECO:0000256" key="2">
    <source>
        <dbReference type="ARBA" id="ARBA00022475"/>
    </source>
</evidence>
<protein>
    <submittedName>
        <fullName evidence="7">Uncharacterized protein</fullName>
    </submittedName>
</protein>
<evidence type="ECO:0000256" key="4">
    <source>
        <dbReference type="ARBA" id="ARBA00022989"/>
    </source>
</evidence>
<evidence type="ECO:0000256" key="3">
    <source>
        <dbReference type="ARBA" id="ARBA00022692"/>
    </source>
</evidence>
<evidence type="ECO:0000256" key="6">
    <source>
        <dbReference type="SAM" id="Phobius"/>
    </source>
</evidence>
<name>A0A0I9S2P8_BACFG</name>
<dbReference type="PATRIC" id="fig|817.52.peg.888"/>
<dbReference type="Pfam" id="PF01943">
    <property type="entry name" value="Polysacc_synt"/>
    <property type="match status" value="1"/>
</dbReference>
<dbReference type="InterPro" id="IPR050833">
    <property type="entry name" value="Poly_Biosynth_Transport"/>
</dbReference>
<feature type="transmembrane region" description="Helical" evidence="6">
    <location>
        <begin position="252"/>
        <end position="273"/>
    </location>
</feature>
<evidence type="ECO:0000256" key="5">
    <source>
        <dbReference type="ARBA" id="ARBA00023136"/>
    </source>
</evidence>
<evidence type="ECO:0000313" key="7">
    <source>
        <dbReference type="EMBL" id="KFX75123.1"/>
    </source>
</evidence>
<feature type="transmembrane region" description="Helical" evidence="6">
    <location>
        <begin position="168"/>
        <end position="185"/>
    </location>
</feature>
<feature type="transmembrane region" description="Helical" evidence="6">
    <location>
        <begin position="330"/>
        <end position="350"/>
    </location>
</feature>
<gene>
    <name evidence="7" type="ORF">EE52_0208655</name>
</gene>